<keyword evidence="7 9" id="KW-0472">Membrane</keyword>
<evidence type="ECO:0000313" key="11">
    <source>
        <dbReference type="Proteomes" id="UP000563426"/>
    </source>
</evidence>
<dbReference type="InterPro" id="IPR002293">
    <property type="entry name" value="AA/rel_permease1"/>
</dbReference>
<sequence length="417" mass="42304">MGPFQLLALGVNGIVGVGIFFAPAEVAAQAPGLGAVWAFALTGLALVPVALAFAVLGRRFDSDGGPVVFARAAFGERVSFLVGWVAYVSAFLSTSAVMAGLARAVAPSVGLGGPVGERLLASALVTGLAALVASGIRVSARTWTGLTVLKLLPLAALLGAFFFLPAGQVPPPLPATGASWLKAGLTVMFAYQGFEIVPVIAGQVRASERTVPMATVGSLLLAMLLYVGLVWACVAALPDLARAGAPLAQAAGVWGGAGLERLVGAGTSVSALGICVGMMVTTPRYLSALASGERSLFGLERMSATGVPTRALTVTWALVLGFVNLGDLSELFALSAIAVLMQFGVTAAALAVLALRRERDLRPVHALLAVPTLVLGLTLVAFGASAREAAVASVAVLAGLALMRLSRPREPAPVRLP</sequence>
<feature type="transmembrane region" description="Helical" evidence="9">
    <location>
        <begin position="78"/>
        <end position="99"/>
    </location>
</feature>
<evidence type="ECO:0000256" key="6">
    <source>
        <dbReference type="ARBA" id="ARBA00022989"/>
    </source>
</evidence>
<reference evidence="10 11" key="1">
    <citation type="submission" date="2020-05" db="EMBL/GenBank/DDBJ databases">
        <authorList>
            <person name="Whitworth D."/>
        </authorList>
    </citation>
    <scope>NUCLEOTIDE SEQUENCE [LARGE SCALE GENOMIC DNA]</scope>
    <source>
        <strain evidence="10 11">AB043B</strain>
    </source>
</reference>
<keyword evidence="11" id="KW-1185">Reference proteome</keyword>
<evidence type="ECO:0000256" key="2">
    <source>
        <dbReference type="ARBA" id="ARBA00008220"/>
    </source>
</evidence>
<feature type="transmembrane region" description="Helical" evidence="9">
    <location>
        <begin position="36"/>
        <end position="57"/>
    </location>
</feature>
<dbReference type="InterPro" id="IPR050367">
    <property type="entry name" value="APC_superfamily"/>
</dbReference>
<evidence type="ECO:0000256" key="5">
    <source>
        <dbReference type="ARBA" id="ARBA00022692"/>
    </source>
</evidence>
<dbReference type="PIRSF" id="PIRSF006060">
    <property type="entry name" value="AA_transporter"/>
    <property type="match status" value="1"/>
</dbReference>
<feature type="transmembrane region" description="Helical" evidence="9">
    <location>
        <begin position="179"/>
        <end position="201"/>
    </location>
</feature>
<dbReference type="Gene3D" id="1.20.1740.10">
    <property type="entry name" value="Amino acid/polyamine transporter I"/>
    <property type="match status" value="1"/>
</dbReference>
<feature type="transmembrane region" description="Helical" evidence="9">
    <location>
        <begin position="366"/>
        <end position="383"/>
    </location>
</feature>
<gene>
    <name evidence="10" type="ORF">HMI49_24075</name>
</gene>
<keyword evidence="6 9" id="KW-1133">Transmembrane helix</keyword>
<comment type="caution">
    <text evidence="10">The sequence shown here is derived from an EMBL/GenBank/DDBJ whole genome shotgun (WGS) entry which is preliminary data.</text>
</comment>
<feature type="transmembrane region" description="Helical" evidence="9">
    <location>
        <begin position="331"/>
        <end position="354"/>
    </location>
</feature>
<dbReference type="Pfam" id="PF13520">
    <property type="entry name" value="AA_permease_2"/>
    <property type="match status" value="1"/>
</dbReference>
<name>A0A7Y4KM59_9BACT</name>
<feature type="transmembrane region" description="Helical" evidence="9">
    <location>
        <begin position="7"/>
        <end position="24"/>
    </location>
</feature>
<dbReference type="RefSeq" id="WP_171436704.1">
    <property type="nucleotide sequence ID" value="NZ_JABFJV010000154.1"/>
</dbReference>
<organism evidence="10 11">
    <name type="scientific">Corallococcus exercitus</name>
    <dbReference type="NCBI Taxonomy" id="2316736"/>
    <lineage>
        <taxon>Bacteria</taxon>
        <taxon>Pseudomonadati</taxon>
        <taxon>Myxococcota</taxon>
        <taxon>Myxococcia</taxon>
        <taxon>Myxococcales</taxon>
        <taxon>Cystobacterineae</taxon>
        <taxon>Myxococcaceae</taxon>
        <taxon>Corallococcus</taxon>
    </lineage>
</organism>
<feature type="transmembrane region" description="Helical" evidence="9">
    <location>
        <begin position="148"/>
        <end position="167"/>
    </location>
</feature>
<evidence type="ECO:0000256" key="9">
    <source>
        <dbReference type="SAM" id="Phobius"/>
    </source>
</evidence>
<evidence type="ECO:0000256" key="3">
    <source>
        <dbReference type="ARBA" id="ARBA00021069"/>
    </source>
</evidence>
<evidence type="ECO:0000256" key="4">
    <source>
        <dbReference type="ARBA" id="ARBA00022475"/>
    </source>
</evidence>
<feature type="transmembrane region" description="Helical" evidence="9">
    <location>
        <begin position="213"/>
        <end position="237"/>
    </location>
</feature>
<comment type="subcellular location">
    <subcellularLocation>
        <location evidence="1">Cell membrane</location>
        <topology evidence="1">Multi-pass membrane protein</topology>
    </subcellularLocation>
</comment>
<dbReference type="AlphaFoldDB" id="A0A7Y4KM59"/>
<evidence type="ECO:0000256" key="1">
    <source>
        <dbReference type="ARBA" id="ARBA00004651"/>
    </source>
</evidence>
<dbReference type="Proteomes" id="UP000563426">
    <property type="component" value="Unassembled WGS sequence"/>
</dbReference>
<comment type="similarity">
    <text evidence="2">Belongs to the amino acid-polyamine-organocation (APC) superfamily. Basic amino acid/polyamine antiporter (APA) (TC 2.A.3.2) family.</text>
</comment>
<accession>A0A7Y4KM59</accession>
<dbReference type="GO" id="GO:0005886">
    <property type="term" value="C:plasma membrane"/>
    <property type="evidence" value="ECO:0007669"/>
    <property type="project" value="UniProtKB-SubCell"/>
</dbReference>
<keyword evidence="4" id="KW-1003">Cell membrane</keyword>
<comment type="function">
    <text evidence="8">Major component of the acid-resistance (AR) system allowing enteric pathogens to survive the acidic environment in the stomach. Exchanges extracellular arginine for its intracellular decarboxylation product agmatine (Agm) thereby expelling intracellular protons. Probably undergoes several conformational states in order to translocate the substrate across the membrane; keeps the substrate accessible to only 1 side of the membrane at a time by opening and closing 3 membrane-internal gates.</text>
</comment>
<feature type="transmembrane region" description="Helical" evidence="9">
    <location>
        <begin position="389"/>
        <end position="406"/>
    </location>
</feature>
<dbReference type="PANTHER" id="PTHR42770">
    <property type="entry name" value="AMINO ACID TRANSPORTER-RELATED"/>
    <property type="match status" value="1"/>
</dbReference>
<evidence type="ECO:0000256" key="8">
    <source>
        <dbReference type="ARBA" id="ARBA00045636"/>
    </source>
</evidence>
<keyword evidence="5 9" id="KW-0812">Transmembrane</keyword>
<dbReference type="EMBL" id="JABFJV010000154">
    <property type="protein sequence ID" value="NOK36286.1"/>
    <property type="molecule type" value="Genomic_DNA"/>
</dbReference>
<evidence type="ECO:0000256" key="7">
    <source>
        <dbReference type="ARBA" id="ARBA00023136"/>
    </source>
</evidence>
<proteinExistence type="inferred from homology"/>
<feature type="transmembrane region" description="Helical" evidence="9">
    <location>
        <begin position="119"/>
        <end position="136"/>
    </location>
</feature>
<protein>
    <recommendedName>
        <fullName evidence="3">Arginine/agmatine antiporter</fullName>
    </recommendedName>
</protein>
<evidence type="ECO:0000313" key="10">
    <source>
        <dbReference type="EMBL" id="NOK36286.1"/>
    </source>
</evidence>
<dbReference type="GO" id="GO:0022857">
    <property type="term" value="F:transmembrane transporter activity"/>
    <property type="evidence" value="ECO:0007669"/>
    <property type="project" value="InterPro"/>
</dbReference>
<dbReference type="PANTHER" id="PTHR42770:SF18">
    <property type="entry name" value="ARGININE_AGMATINE ANTIPORTER"/>
    <property type="match status" value="1"/>
</dbReference>